<feature type="coiled-coil region" evidence="1">
    <location>
        <begin position="40"/>
        <end position="95"/>
    </location>
</feature>
<protein>
    <submittedName>
        <fullName evidence="2">Uncharacterized protein</fullName>
    </submittedName>
</protein>
<sequence>MFLGRILYLTQDWKESTTMDEYKSILNKILEAVQIHHAKFDSLELRMVRLEGKIDGLEMRLTSVEERLTNVEIRLTDVEERLTDVEESVKVLKEEFSEHQVRLERHEVSQQILAQKIFAHDTDILHMKKRFFA</sequence>
<proteinExistence type="predicted"/>
<dbReference type="EMBL" id="SLXV01000048">
    <property type="protein sequence ID" value="TCP63644.1"/>
    <property type="molecule type" value="Genomic_DNA"/>
</dbReference>
<evidence type="ECO:0000313" key="3">
    <source>
        <dbReference type="Proteomes" id="UP000294746"/>
    </source>
</evidence>
<evidence type="ECO:0000256" key="1">
    <source>
        <dbReference type="SAM" id="Coils"/>
    </source>
</evidence>
<comment type="caution">
    <text evidence="2">The sequence shown here is derived from an EMBL/GenBank/DDBJ whole genome shotgun (WGS) entry which is preliminary data.</text>
</comment>
<keyword evidence="1" id="KW-0175">Coiled coil</keyword>
<organism evidence="2 3">
    <name type="scientific">Baia soyae</name>
    <dbReference type="NCBI Taxonomy" id="1544746"/>
    <lineage>
        <taxon>Bacteria</taxon>
        <taxon>Bacillati</taxon>
        <taxon>Bacillota</taxon>
        <taxon>Bacilli</taxon>
        <taxon>Bacillales</taxon>
        <taxon>Thermoactinomycetaceae</taxon>
        <taxon>Baia</taxon>
    </lineage>
</organism>
<dbReference type="AlphaFoldDB" id="A0A4R2RL38"/>
<dbReference type="SUPFAM" id="SSF57997">
    <property type="entry name" value="Tropomyosin"/>
    <property type="match status" value="1"/>
</dbReference>
<evidence type="ECO:0000313" key="2">
    <source>
        <dbReference type="EMBL" id="TCP63644.1"/>
    </source>
</evidence>
<dbReference type="Proteomes" id="UP000294746">
    <property type="component" value="Unassembled WGS sequence"/>
</dbReference>
<name>A0A4R2RL38_9BACL</name>
<keyword evidence="3" id="KW-1185">Reference proteome</keyword>
<reference evidence="2 3" key="1">
    <citation type="submission" date="2019-03" db="EMBL/GenBank/DDBJ databases">
        <title>Genomic Encyclopedia of Type Strains, Phase IV (KMG-IV): sequencing the most valuable type-strain genomes for metagenomic binning, comparative biology and taxonomic classification.</title>
        <authorList>
            <person name="Goeker M."/>
        </authorList>
    </citation>
    <scope>NUCLEOTIDE SEQUENCE [LARGE SCALE GENOMIC DNA]</scope>
    <source>
        <strain evidence="2 3">DSM 46831</strain>
    </source>
</reference>
<gene>
    <name evidence="2" type="ORF">EDD57_1488</name>
</gene>
<accession>A0A4R2RL38</accession>
<dbReference type="Gene3D" id="1.20.5.340">
    <property type="match status" value="1"/>
</dbReference>